<dbReference type="Proteomes" id="UP000823775">
    <property type="component" value="Unassembled WGS sequence"/>
</dbReference>
<name>A0ABS8UHV6_DATST</name>
<feature type="region of interest" description="Disordered" evidence="1">
    <location>
        <begin position="1"/>
        <end position="25"/>
    </location>
</feature>
<keyword evidence="3" id="KW-1185">Reference proteome</keyword>
<evidence type="ECO:0000313" key="2">
    <source>
        <dbReference type="EMBL" id="MCD9558463.1"/>
    </source>
</evidence>
<evidence type="ECO:0000313" key="3">
    <source>
        <dbReference type="Proteomes" id="UP000823775"/>
    </source>
</evidence>
<protein>
    <submittedName>
        <fullName evidence="2">Uncharacterized protein</fullName>
    </submittedName>
</protein>
<feature type="non-terminal residue" evidence="2">
    <location>
        <position position="60"/>
    </location>
</feature>
<sequence length="60" mass="6856">MTNESARQSEGWQDKGQHVTDHGWQDKEQCSRTIAVMLASVSWSWISTMASMPQPLVHRL</sequence>
<evidence type="ECO:0000256" key="1">
    <source>
        <dbReference type="SAM" id="MobiDB-lite"/>
    </source>
</evidence>
<organism evidence="2 3">
    <name type="scientific">Datura stramonium</name>
    <name type="common">Jimsonweed</name>
    <name type="synonym">Common thornapple</name>
    <dbReference type="NCBI Taxonomy" id="4076"/>
    <lineage>
        <taxon>Eukaryota</taxon>
        <taxon>Viridiplantae</taxon>
        <taxon>Streptophyta</taxon>
        <taxon>Embryophyta</taxon>
        <taxon>Tracheophyta</taxon>
        <taxon>Spermatophyta</taxon>
        <taxon>Magnoliopsida</taxon>
        <taxon>eudicotyledons</taxon>
        <taxon>Gunneridae</taxon>
        <taxon>Pentapetalae</taxon>
        <taxon>asterids</taxon>
        <taxon>lamiids</taxon>
        <taxon>Solanales</taxon>
        <taxon>Solanaceae</taxon>
        <taxon>Solanoideae</taxon>
        <taxon>Datureae</taxon>
        <taxon>Datura</taxon>
    </lineage>
</organism>
<accession>A0ABS8UHV6</accession>
<comment type="caution">
    <text evidence="2">The sequence shown here is derived from an EMBL/GenBank/DDBJ whole genome shotgun (WGS) entry which is preliminary data.</text>
</comment>
<reference evidence="2 3" key="1">
    <citation type="journal article" date="2021" name="BMC Genomics">
        <title>Datura genome reveals duplications of psychoactive alkaloid biosynthetic genes and high mutation rate following tissue culture.</title>
        <authorList>
            <person name="Rajewski A."/>
            <person name="Carter-House D."/>
            <person name="Stajich J."/>
            <person name="Litt A."/>
        </authorList>
    </citation>
    <scope>NUCLEOTIDE SEQUENCE [LARGE SCALE GENOMIC DNA]</scope>
    <source>
        <strain evidence="2">AR-01</strain>
    </source>
</reference>
<dbReference type="EMBL" id="JACEIK010002014">
    <property type="protein sequence ID" value="MCD9558463.1"/>
    <property type="molecule type" value="Genomic_DNA"/>
</dbReference>
<feature type="compositionally biased region" description="Basic and acidic residues" evidence="1">
    <location>
        <begin position="12"/>
        <end position="25"/>
    </location>
</feature>
<gene>
    <name evidence="2" type="ORF">HAX54_015844</name>
</gene>
<feature type="compositionally biased region" description="Polar residues" evidence="1">
    <location>
        <begin position="1"/>
        <end position="11"/>
    </location>
</feature>
<proteinExistence type="predicted"/>